<evidence type="ECO:0000256" key="5">
    <source>
        <dbReference type="ARBA" id="ARBA00022777"/>
    </source>
</evidence>
<gene>
    <name evidence="9" type="ORF">KSF_009220</name>
</gene>
<feature type="domain" description="Histidine kinase" evidence="8">
    <location>
        <begin position="235"/>
        <end position="455"/>
    </location>
</feature>
<dbReference type="EMBL" id="BNJK01000001">
    <property type="protein sequence ID" value="GHO90874.1"/>
    <property type="molecule type" value="Genomic_DNA"/>
</dbReference>
<dbReference type="SUPFAM" id="SSF47384">
    <property type="entry name" value="Homodimeric domain of signal transducing histidine kinase"/>
    <property type="match status" value="1"/>
</dbReference>
<dbReference type="InterPro" id="IPR004358">
    <property type="entry name" value="Sig_transdc_His_kin-like_C"/>
</dbReference>
<evidence type="ECO:0000313" key="10">
    <source>
        <dbReference type="Proteomes" id="UP000597444"/>
    </source>
</evidence>
<dbReference type="GO" id="GO:0000155">
    <property type="term" value="F:phosphorelay sensor kinase activity"/>
    <property type="evidence" value="ECO:0007669"/>
    <property type="project" value="InterPro"/>
</dbReference>
<keyword evidence="6" id="KW-0902">Two-component regulatory system</keyword>
<evidence type="ECO:0000256" key="1">
    <source>
        <dbReference type="ARBA" id="ARBA00000085"/>
    </source>
</evidence>
<evidence type="ECO:0000256" key="3">
    <source>
        <dbReference type="ARBA" id="ARBA00022553"/>
    </source>
</evidence>
<keyword evidence="7" id="KW-0472">Membrane</keyword>
<dbReference type="InterPro" id="IPR003594">
    <property type="entry name" value="HATPase_dom"/>
</dbReference>
<keyword evidence="3" id="KW-0597">Phosphoprotein</keyword>
<dbReference type="InterPro" id="IPR052023">
    <property type="entry name" value="Histidine_kinase_KdpD"/>
</dbReference>
<evidence type="ECO:0000256" key="7">
    <source>
        <dbReference type="ARBA" id="ARBA00023136"/>
    </source>
</evidence>
<evidence type="ECO:0000256" key="6">
    <source>
        <dbReference type="ARBA" id="ARBA00023012"/>
    </source>
</evidence>
<keyword evidence="10" id="KW-1185">Reference proteome</keyword>
<dbReference type="Proteomes" id="UP000597444">
    <property type="component" value="Unassembled WGS sequence"/>
</dbReference>
<dbReference type="PANTHER" id="PTHR45569:SF1">
    <property type="entry name" value="SENSOR PROTEIN KDPD"/>
    <property type="match status" value="1"/>
</dbReference>
<evidence type="ECO:0000313" key="9">
    <source>
        <dbReference type="EMBL" id="GHO90874.1"/>
    </source>
</evidence>
<dbReference type="AlphaFoldDB" id="A0A8J3IGN1"/>
<dbReference type="FunFam" id="3.30.565.10:FF:000006">
    <property type="entry name" value="Sensor histidine kinase WalK"/>
    <property type="match status" value="1"/>
</dbReference>
<dbReference type="Gene3D" id="1.10.287.130">
    <property type="match status" value="1"/>
</dbReference>
<dbReference type="CDD" id="cd00082">
    <property type="entry name" value="HisKA"/>
    <property type="match status" value="1"/>
</dbReference>
<dbReference type="InterPro" id="IPR036097">
    <property type="entry name" value="HisK_dim/P_sf"/>
</dbReference>
<keyword evidence="5" id="KW-0418">Kinase</keyword>
<dbReference type="InterPro" id="IPR029016">
    <property type="entry name" value="GAF-like_dom_sf"/>
</dbReference>
<dbReference type="EC" id="2.7.13.3" evidence="2"/>
<evidence type="ECO:0000256" key="4">
    <source>
        <dbReference type="ARBA" id="ARBA00022679"/>
    </source>
</evidence>
<dbReference type="Gene3D" id="3.30.450.40">
    <property type="match status" value="1"/>
</dbReference>
<dbReference type="SMART" id="SM00388">
    <property type="entry name" value="HisKA"/>
    <property type="match status" value="1"/>
</dbReference>
<dbReference type="Gene3D" id="3.30.565.10">
    <property type="entry name" value="Histidine kinase-like ATPase, C-terminal domain"/>
    <property type="match status" value="1"/>
</dbReference>
<evidence type="ECO:0000259" key="8">
    <source>
        <dbReference type="PROSITE" id="PS50109"/>
    </source>
</evidence>
<dbReference type="InterPro" id="IPR036890">
    <property type="entry name" value="HATPase_C_sf"/>
</dbReference>
<accession>A0A8J3IGN1</accession>
<organism evidence="9 10">
    <name type="scientific">Reticulibacter mediterranei</name>
    <dbReference type="NCBI Taxonomy" id="2778369"/>
    <lineage>
        <taxon>Bacteria</taxon>
        <taxon>Bacillati</taxon>
        <taxon>Chloroflexota</taxon>
        <taxon>Ktedonobacteria</taxon>
        <taxon>Ktedonobacterales</taxon>
        <taxon>Reticulibacteraceae</taxon>
        <taxon>Reticulibacter</taxon>
    </lineage>
</organism>
<dbReference type="PRINTS" id="PR00344">
    <property type="entry name" value="BCTRLSENSOR"/>
</dbReference>
<dbReference type="CDD" id="cd00075">
    <property type="entry name" value="HATPase"/>
    <property type="match status" value="1"/>
</dbReference>
<dbReference type="SUPFAM" id="SSF55781">
    <property type="entry name" value="GAF domain-like"/>
    <property type="match status" value="1"/>
</dbReference>
<evidence type="ECO:0000256" key="2">
    <source>
        <dbReference type="ARBA" id="ARBA00012438"/>
    </source>
</evidence>
<dbReference type="InterPro" id="IPR005467">
    <property type="entry name" value="His_kinase_dom"/>
</dbReference>
<dbReference type="InterPro" id="IPR003661">
    <property type="entry name" value="HisK_dim/P_dom"/>
</dbReference>
<proteinExistence type="predicted"/>
<sequence>MFVFLIVSIITGQLASALRQRAEEATQREQETRTLYELVNATTSEEDLDRQLSIVAEAIVEVFSDAGVYSCAILLSDDVGKLALRVETGQSTKSLQPQLTADEEATAILAMRQGEMIDLYHDVTVSQSSRQSPHWIRRALGAEKRDASYARMIPLMIGQRCVGVVRLLVEKHGRSLVVDREQTSGKGQMHSQVAFFWTFLDQAAAIIERARLHRESLQVELLQRTDALRSALLSSVSHDLRTPLSSIKAAASSLLQEDVQWDEETRSSFVQAIEREADRLNRLVGNLLDMSRIEGGALRSEKEWYPIDELIHDVLGHMHLLLQGREIRMMIPEDLPPVELDYLQMDQVLTNLLENAERYTPAASPIEIAVERIDDHIEVRIGDYGPGVPAEDVERIFDKFYRVLNIRQGRNSAMGSGLGLAVCRGLVEAHGGRIWAENRAGEKGAVFHFTLPLGKVNG</sequence>
<dbReference type="GO" id="GO:0005886">
    <property type="term" value="C:plasma membrane"/>
    <property type="evidence" value="ECO:0007669"/>
    <property type="project" value="TreeGrafter"/>
</dbReference>
<comment type="catalytic activity">
    <reaction evidence="1">
        <text>ATP + protein L-histidine = ADP + protein N-phospho-L-histidine.</text>
        <dbReference type="EC" id="2.7.13.3"/>
    </reaction>
</comment>
<dbReference type="Pfam" id="PF02518">
    <property type="entry name" value="HATPase_c"/>
    <property type="match status" value="1"/>
</dbReference>
<dbReference type="SMART" id="SM00387">
    <property type="entry name" value="HATPase_c"/>
    <property type="match status" value="1"/>
</dbReference>
<dbReference type="Pfam" id="PF00512">
    <property type="entry name" value="HisKA"/>
    <property type="match status" value="1"/>
</dbReference>
<keyword evidence="4" id="KW-0808">Transferase</keyword>
<name>A0A8J3IGN1_9CHLR</name>
<dbReference type="PANTHER" id="PTHR45569">
    <property type="entry name" value="SENSOR PROTEIN KDPD"/>
    <property type="match status" value="1"/>
</dbReference>
<protein>
    <recommendedName>
        <fullName evidence="2">histidine kinase</fullName>
        <ecNumber evidence="2">2.7.13.3</ecNumber>
    </recommendedName>
</protein>
<dbReference type="FunFam" id="1.10.287.130:FF:000001">
    <property type="entry name" value="Two-component sensor histidine kinase"/>
    <property type="match status" value="1"/>
</dbReference>
<reference evidence="9" key="1">
    <citation type="submission" date="2020-10" db="EMBL/GenBank/DDBJ databases">
        <title>Taxonomic study of unclassified bacteria belonging to the class Ktedonobacteria.</title>
        <authorList>
            <person name="Yabe S."/>
            <person name="Wang C.M."/>
            <person name="Zheng Y."/>
            <person name="Sakai Y."/>
            <person name="Cavaletti L."/>
            <person name="Monciardini P."/>
            <person name="Donadio S."/>
        </authorList>
    </citation>
    <scope>NUCLEOTIDE SEQUENCE</scope>
    <source>
        <strain evidence="9">ID150040</strain>
    </source>
</reference>
<comment type="caution">
    <text evidence="9">The sequence shown here is derived from an EMBL/GenBank/DDBJ whole genome shotgun (WGS) entry which is preliminary data.</text>
</comment>
<dbReference type="SUPFAM" id="SSF55874">
    <property type="entry name" value="ATPase domain of HSP90 chaperone/DNA topoisomerase II/histidine kinase"/>
    <property type="match status" value="1"/>
</dbReference>
<dbReference type="PROSITE" id="PS50109">
    <property type="entry name" value="HIS_KIN"/>
    <property type="match status" value="1"/>
</dbReference>